<dbReference type="FunCoup" id="A0A136J6K5">
    <property type="interactions" value="17"/>
</dbReference>
<dbReference type="Gene3D" id="3.40.109.10">
    <property type="entry name" value="NADH Oxidase"/>
    <property type="match status" value="1"/>
</dbReference>
<dbReference type="PANTHER" id="PTHR43035">
    <property type="entry name" value="FATTY ACID REPRESSION MUTANT PROTEIN 2-RELATED"/>
    <property type="match status" value="1"/>
</dbReference>
<reference evidence="9" key="1">
    <citation type="submission" date="2016-02" db="EMBL/GenBank/DDBJ databases">
        <title>Draft genome sequence of Microdochium bolleyi, a fungal endophyte of beachgrass.</title>
        <authorList>
            <consortium name="DOE Joint Genome Institute"/>
            <person name="David A.S."/>
            <person name="May G."/>
            <person name="Haridas S."/>
            <person name="Lim J."/>
            <person name="Wang M."/>
            <person name="Labutti K."/>
            <person name="Lipzen A."/>
            <person name="Barry K."/>
            <person name="Grigoriev I.V."/>
        </authorList>
    </citation>
    <scope>NUCLEOTIDE SEQUENCE [LARGE SCALE GENOMIC DNA]</scope>
    <source>
        <strain evidence="9">J235TASD1</strain>
    </source>
</reference>
<keyword evidence="5" id="KW-0560">Oxidoreductase</keyword>
<feature type="domain" description="Nitroreductase" evidence="7">
    <location>
        <begin position="11"/>
        <end position="179"/>
    </location>
</feature>
<sequence>MSAPNALIELIKTRRTYYALNKELPIPKARIQEIVQEAVQHVPTSFNSQSNRAVILFDENHDKLWDITTATLKAIVPAESWEGTAGRMAGFKAGAATVLFFEDQDVVKGFQQNIPLYAENFPIWATQGGAMLQHTVWSALEIEGLGANLQHYNPLIDAEVAKTWNIPTSWKLSSQLVIGGRAGEPGPKEFKPVEEKVKVFGA</sequence>
<dbReference type="FunFam" id="3.40.109.10:FF:000001">
    <property type="entry name" value="Nitroreductase family"/>
    <property type="match status" value="1"/>
</dbReference>
<evidence type="ECO:0000256" key="5">
    <source>
        <dbReference type="ARBA" id="ARBA00023002"/>
    </source>
</evidence>
<dbReference type="InterPro" id="IPR029479">
    <property type="entry name" value="Nitroreductase"/>
</dbReference>
<protein>
    <submittedName>
        <fullName evidence="8">Nitroreductase-like protein</fullName>
    </submittedName>
</protein>
<dbReference type="AlphaFoldDB" id="A0A136J6K5"/>
<comment type="subcellular location">
    <subcellularLocation>
        <location evidence="2">Cytoplasm</location>
    </subcellularLocation>
    <subcellularLocation>
        <location evidence="1">Nucleus</location>
    </subcellularLocation>
</comment>
<organism evidence="8 9">
    <name type="scientific">Microdochium bolleyi</name>
    <dbReference type="NCBI Taxonomy" id="196109"/>
    <lineage>
        <taxon>Eukaryota</taxon>
        <taxon>Fungi</taxon>
        <taxon>Dikarya</taxon>
        <taxon>Ascomycota</taxon>
        <taxon>Pezizomycotina</taxon>
        <taxon>Sordariomycetes</taxon>
        <taxon>Xylariomycetidae</taxon>
        <taxon>Xylariales</taxon>
        <taxon>Microdochiaceae</taxon>
        <taxon>Microdochium</taxon>
    </lineage>
</organism>
<dbReference type="Proteomes" id="UP000070501">
    <property type="component" value="Unassembled WGS sequence"/>
</dbReference>
<dbReference type="SUPFAM" id="SSF55469">
    <property type="entry name" value="FMN-dependent nitroreductase-like"/>
    <property type="match status" value="1"/>
</dbReference>
<evidence type="ECO:0000256" key="4">
    <source>
        <dbReference type="ARBA" id="ARBA00022490"/>
    </source>
</evidence>
<dbReference type="GO" id="GO:0034599">
    <property type="term" value="P:cellular response to oxidative stress"/>
    <property type="evidence" value="ECO:0007669"/>
    <property type="project" value="InterPro"/>
</dbReference>
<gene>
    <name evidence="8" type="ORF">Micbo1qcDRAFT_173963</name>
</gene>
<dbReference type="GO" id="GO:0005634">
    <property type="term" value="C:nucleus"/>
    <property type="evidence" value="ECO:0007669"/>
    <property type="project" value="UniProtKB-SubCell"/>
</dbReference>
<accession>A0A136J6K5</accession>
<evidence type="ECO:0000256" key="1">
    <source>
        <dbReference type="ARBA" id="ARBA00004123"/>
    </source>
</evidence>
<dbReference type="PANTHER" id="PTHR43035:SF1">
    <property type="entry name" value="FATTY ACID REPRESSION MUTANT PROTEIN 2-RELATED"/>
    <property type="match status" value="1"/>
</dbReference>
<keyword evidence="9" id="KW-1185">Reference proteome</keyword>
<dbReference type="InterPro" id="IPR033877">
    <property type="entry name" value="Frm2/Hbn1"/>
</dbReference>
<evidence type="ECO:0000259" key="7">
    <source>
        <dbReference type="Pfam" id="PF00881"/>
    </source>
</evidence>
<evidence type="ECO:0000313" key="9">
    <source>
        <dbReference type="Proteomes" id="UP000070501"/>
    </source>
</evidence>
<dbReference type="InterPro" id="IPR000415">
    <property type="entry name" value="Nitroreductase-like"/>
</dbReference>
<dbReference type="InParanoid" id="A0A136J6K5"/>
<proteinExistence type="inferred from homology"/>
<evidence type="ECO:0000256" key="6">
    <source>
        <dbReference type="ARBA" id="ARBA00023242"/>
    </source>
</evidence>
<dbReference type="Pfam" id="PF00881">
    <property type="entry name" value="Nitroreductase"/>
    <property type="match status" value="1"/>
</dbReference>
<dbReference type="OrthoDB" id="2138173at2759"/>
<dbReference type="GO" id="GO:0005737">
    <property type="term" value="C:cytoplasm"/>
    <property type="evidence" value="ECO:0007669"/>
    <property type="project" value="UniProtKB-SubCell"/>
</dbReference>
<dbReference type="STRING" id="196109.A0A136J6K5"/>
<comment type="similarity">
    <text evidence="3">Belongs to the nitroreductase family.</text>
</comment>
<evidence type="ECO:0000313" key="8">
    <source>
        <dbReference type="EMBL" id="KXJ92811.1"/>
    </source>
</evidence>
<dbReference type="GO" id="GO:0016491">
    <property type="term" value="F:oxidoreductase activity"/>
    <property type="evidence" value="ECO:0007669"/>
    <property type="project" value="UniProtKB-KW"/>
</dbReference>
<keyword evidence="4" id="KW-0963">Cytoplasm</keyword>
<dbReference type="EMBL" id="KQ964248">
    <property type="protein sequence ID" value="KXJ92811.1"/>
    <property type="molecule type" value="Genomic_DNA"/>
</dbReference>
<dbReference type="CDD" id="cd02140">
    <property type="entry name" value="Frm2-like"/>
    <property type="match status" value="1"/>
</dbReference>
<evidence type="ECO:0000256" key="2">
    <source>
        <dbReference type="ARBA" id="ARBA00004496"/>
    </source>
</evidence>
<name>A0A136J6K5_9PEZI</name>
<evidence type="ECO:0000256" key="3">
    <source>
        <dbReference type="ARBA" id="ARBA00007118"/>
    </source>
</evidence>
<keyword evidence="6" id="KW-0539">Nucleus</keyword>